<evidence type="ECO:0000256" key="4">
    <source>
        <dbReference type="RuleBase" id="RU004514"/>
    </source>
</evidence>
<dbReference type="Proteomes" id="UP000034410">
    <property type="component" value="Chromosome"/>
</dbReference>
<dbReference type="InterPro" id="IPR001608">
    <property type="entry name" value="Ala_racemase_N"/>
</dbReference>
<dbReference type="PATRIC" id="fig|1543721.4.peg.2035"/>
<gene>
    <name evidence="6" type="ORF">AAY24_09805</name>
</gene>
<dbReference type="HAMAP" id="MF_02087">
    <property type="entry name" value="PLP_homeostasis"/>
    <property type="match status" value="1"/>
</dbReference>
<dbReference type="KEGG" id="seds:AAY24_09805"/>
<dbReference type="InterPro" id="IPR029066">
    <property type="entry name" value="PLP-binding_barrel"/>
</dbReference>
<organism evidence="6 7">
    <name type="scientific">Sedimenticola thiotaurini</name>
    <dbReference type="NCBI Taxonomy" id="1543721"/>
    <lineage>
        <taxon>Bacteria</taxon>
        <taxon>Pseudomonadati</taxon>
        <taxon>Pseudomonadota</taxon>
        <taxon>Gammaproteobacteria</taxon>
        <taxon>Chromatiales</taxon>
        <taxon>Sedimenticolaceae</taxon>
        <taxon>Sedimenticola</taxon>
    </lineage>
</organism>
<dbReference type="RefSeq" id="WP_046859534.1">
    <property type="nucleotide sequence ID" value="NZ_CP011412.1"/>
</dbReference>
<evidence type="ECO:0000256" key="3">
    <source>
        <dbReference type="PIRSR" id="PIRSR004848-1"/>
    </source>
</evidence>
<feature type="modified residue" description="N6-(pyridoxal phosphate)lysine" evidence="2 3">
    <location>
        <position position="36"/>
    </location>
</feature>
<proteinExistence type="inferred from homology"/>
<dbReference type="OrthoDB" id="9804072at2"/>
<dbReference type="NCBIfam" id="TIGR00044">
    <property type="entry name" value="YggS family pyridoxal phosphate-dependent enzyme"/>
    <property type="match status" value="1"/>
</dbReference>
<dbReference type="CDD" id="cd06824">
    <property type="entry name" value="PLPDE_III_Yggs_like"/>
    <property type="match status" value="1"/>
</dbReference>
<evidence type="ECO:0000313" key="6">
    <source>
        <dbReference type="EMBL" id="AKH20601.1"/>
    </source>
</evidence>
<dbReference type="InterPro" id="IPR011078">
    <property type="entry name" value="PyrdxlP_homeostasis"/>
</dbReference>
<evidence type="ECO:0000313" key="7">
    <source>
        <dbReference type="Proteomes" id="UP000034410"/>
    </source>
</evidence>
<protein>
    <recommendedName>
        <fullName evidence="2">Pyridoxal phosphate homeostasis protein</fullName>
        <shortName evidence="2">PLP homeostasis protein</shortName>
    </recommendedName>
</protein>
<dbReference type="Pfam" id="PF01168">
    <property type="entry name" value="Ala_racemase_N"/>
    <property type="match status" value="1"/>
</dbReference>
<comment type="cofactor">
    <cofactor evidence="3">
        <name>pyridoxal 5'-phosphate</name>
        <dbReference type="ChEBI" id="CHEBI:597326"/>
    </cofactor>
</comment>
<evidence type="ECO:0000256" key="1">
    <source>
        <dbReference type="ARBA" id="ARBA00022898"/>
    </source>
</evidence>
<accession>A0A0F7JVS9</accession>
<keyword evidence="7" id="KW-1185">Reference proteome</keyword>
<dbReference type="SUPFAM" id="SSF51419">
    <property type="entry name" value="PLP-binding barrel"/>
    <property type="match status" value="1"/>
</dbReference>
<sequence length="232" mass="26091">MPAIQSRLETVRQQIQQAVERYHRRADSVQLLAVSKTHPAEAIRQAAAAGQGRFGESYIQEALDKIGQLRDLDIEWHYIGRIQGNKTRAIAENFDWVHSIDSAKQLRRLNDQRPDNLPPLNICLQIKIDDEESKAGITPREARELINSMADYPRLTLQGLMTLPAPAVDLEAQRIPFRRLRELRDELASEALPLPTLSMGMSGDLEAAIAEGSTIVRIGTAIFGPRHYPDQK</sequence>
<dbReference type="PANTHER" id="PTHR10146:SF14">
    <property type="entry name" value="PYRIDOXAL PHOSPHATE HOMEOSTASIS PROTEIN"/>
    <property type="match status" value="1"/>
</dbReference>
<dbReference type="PIRSF" id="PIRSF004848">
    <property type="entry name" value="YBL036c_PLPDEIII"/>
    <property type="match status" value="1"/>
</dbReference>
<evidence type="ECO:0000259" key="5">
    <source>
        <dbReference type="Pfam" id="PF01168"/>
    </source>
</evidence>
<comment type="similarity">
    <text evidence="2 4">Belongs to the pyridoxal phosphate-binding protein YggS/PROSC family.</text>
</comment>
<reference evidence="6 7" key="1">
    <citation type="journal article" date="2015" name="Genome Announc.">
        <title>Complete Genome Sequence of Sedimenticola thiotaurini Strain SIP-G1, a Polyphosphate- and Polyhydroxyalkanoate-Accumulating Sulfur-Oxidizing Gammaproteobacterium Isolated from Salt Marsh Sediments.</title>
        <authorList>
            <person name="Flood B.E."/>
            <person name="Jones D.S."/>
            <person name="Bailey J.V."/>
        </authorList>
    </citation>
    <scope>NUCLEOTIDE SEQUENCE [LARGE SCALE GENOMIC DNA]</scope>
    <source>
        <strain evidence="6 7">SIP-G1</strain>
    </source>
</reference>
<dbReference type="FunFam" id="3.20.20.10:FF:000018">
    <property type="entry name" value="Pyridoxal phosphate homeostasis protein"/>
    <property type="match status" value="1"/>
</dbReference>
<comment type="function">
    <text evidence="2">Pyridoxal 5'-phosphate (PLP)-binding protein, which is involved in PLP homeostasis.</text>
</comment>
<dbReference type="Gene3D" id="3.20.20.10">
    <property type="entry name" value="Alanine racemase"/>
    <property type="match status" value="1"/>
</dbReference>
<dbReference type="AlphaFoldDB" id="A0A0F7JVS9"/>
<dbReference type="GO" id="GO:0030170">
    <property type="term" value="F:pyridoxal phosphate binding"/>
    <property type="evidence" value="ECO:0007669"/>
    <property type="project" value="UniProtKB-UniRule"/>
</dbReference>
<evidence type="ECO:0000256" key="2">
    <source>
        <dbReference type="HAMAP-Rule" id="MF_02087"/>
    </source>
</evidence>
<keyword evidence="1 2" id="KW-0663">Pyridoxal phosphate</keyword>
<name>A0A0F7JVS9_9GAMM</name>
<dbReference type="PANTHER" id="PTHR10146">
    <property type="entry name" value="PROLINE SYNTHETASE CO-TRANSCRIBED BACTERIAL HOMOLOG PROTEIN"/>
    <property type="match status" value="1"/>
</dbReference>
<feature type="domain" description="Alanine racemase N-terminal" evidence="5">
    <location>
        <begin position="13"/>
        <end position="225"/>
    </location>
</feature>
<dbReference type="EMBL" id="CP011412">
    <property type="protein sequence ID" value="AKH20601.1"/>
    <property type="molecule type" value="Genomic_DNA"/>
</dbReference>